<dbReference type="EMBL" id="JARKNE010000001">
    <property type="protein sequence ID" value="KAK5845639.1"/>
    <property type="molecule type" value="Genomic_DNA"/>
</dbReference>
<evidence type="ECO:0000313" key="1">
    <source>
        <dbReference type="EMBL" id="KAK5845639.1"/>
    </source>
</evidence>
<comment type="caution">
    <text evidence="1">The sequence shown here is derived from an EMBL/GenBank/DDBJ whole genome shotgun (WGS) entry which is preliminary data.</text>
</comment>
<dbReference type="Proteomes" id="UP001358586">
    <property type="component" value="Chromosome 1"/>
</dbReference>
<reference evidence="1 2" key="1">
    <citation type="submission" date="2023-03" db="EMBL/GenBank/DDBJ databases">
        <title>WGS of Gossypium arboreum.</title>
        <authorList>
            <person name="Yu D."/>
        </authorList>
    </citation>
    <scope>NUCLEOTIDE SEQUENCE [LARGE SCALE GENOMIC DNA]</scope>
    <source>
        <tissue evidence="1">Leaf</tissue>
    </source>
</reference>
<protein>
    <submittedName>
        <fullName evidence="1">Uncharacterized protein</fullName>
    </submittedName>
</protein>
<keyword evidence="2" id="KW-1185">Reference proteome</keyword>
<organism evidence="1 2">
    <name type="scientific">Gossypium arboreum</name>
    <name type="common">Tree cotton</name>
    <name type="synonym">Gossypium nanking</name>
    <dbReference type="NCBI Taxonomy" id="29729"/>
    <lineage>
        <taxon>Eukaryota</taxon>
        <taxon>Viridiplantae</taxon>
        <taxon>Streptophyta</taxon>
        <taxon>Embryophyta</taxon>
        <taxon>Tracheophyta</taxon>
        <taxon>Spermatophyta</taxon>
        <taxon>Magnoliopsida</taxon>
        <taxon>eudicotyledons</taxon>
        <taxon>Gunneridae</taxon>
        <taxon>Pentapetalae</taxon>
        <taxon>rosids</taxon>
        <taxon>malvids</taxon>
        <taxon>Malvales</taxon>
        <taxon>Malvaceae</taxon>
        <taxon>Malvoideae</taxon>
        <taxon>Gossypium</taxon>
    </lineage>
</organism>
<evidence type="ECO:0000313" key="2">
    <source>
        <dbReference type="Proteomes" id="UP001358586"/>
    </source>
</evidence>
<sequence length="100" mass="11625">MEDQTYYEYNIPLPPSTAPSVDVSFRRTLPPSLTPSIGVFSRLISRCHLHWRIDVIHVLQSMFLILRRSNPSQIRKRSIVLKWTNQIKTYDTLIVDAQGT</sequence>
<proteinExistence type="predicted"/>
<name>A0ABR0R291_GOSAR</name>
<gene>
    <name evidence="1" type="ORF">PVK06_001838</name>
</gene>
<accession>A0ABR0R291</accession>